<accession>A0A0F9G212</accession>
<name>A0A0F9G212_9ZZZZ</name>
<sequence length="68" mass="8444">MRFDYWVGRLFCLFGLHTFSVSEVSYNFETREISSHCKYCQKVIHTIKHETDLTDEQYYWFKKIFENF</sequence>
<gene>
    <name evidence="1" type="ORF">LCGC14_2173550</name>
</gene>
<organism evidence="1">
    <name type="scientific">marine sediment metagenome</name>
    <dbReference type="NCBI Taxonomy" id="412755"/>
    <lineage>
        <taxon>unclassified sequences</taxon>
        <taxon>metagenomes</taxon>
        <taxon>ecological metagenomes</taxon>
    </lineage>
</organism>
<comment type="caution">
    <text evidence="1">The sequence shown here is derived from an EMBL/GenBank/DDBJ whole genome shotgun (WGS) entry which is preliminary data.</text>
</comment>
<protein>
    <submittedName>
        <fullName evidence="1">Uncharacterized protein</fullName>
    </submittedName>
</protein>
<reference evidence="1" key="1">
    <citation type="journal article" date="2015" name="Nature">
        <title>Complex archaea that bridge the gap between prokaryotes and eukaryotes.</title>
        <authorList>
            <person name="Spang A."/>
            <person name="Saw J.H."/>
            <person name="Jorgensen S.L."/>
            <person name="Zaremba-Niedzwiedzka K."/>
            <person name="Martijn J."/>
            <person name="Lind A.E."/>
            <person name="van Eijk R."/>
            <person name="Schleper C."/>
            <person name="Guy L."/>
            <person name="Ettema T.J."/>
        </authorList>
    </citation>
    <scope>NUCLEOTIDE SEQUENCE</scope>
</reference>
<evidence type="ECO:0000313" key="1">
    <source>
        <dbReference type="EMBL" id="KKL63595.1"/>
    </source>
</evidence>
<dbReference type="EMBL" id="LAZR01028112">
    <property type="protein sequence ID" value="KKL63595.1"/>
    <property type="molecule type" value="Genomic_DNA"/>
</dbReference>
<dbReference type="AlphaFoldDB" id="A0A0F9G212"/>
<proteinExistence type="predicted"/>